<keyword evidence="2 5" id="KW-0812">Transmembrane</keyword>
<proteinExistence type="predicted"/>
<sequence length="217" mass="23524">MFLVISPTLLAVVDYLIAGKLLSMSEAQRVGCLRPSWIARIFSASDVLTLLIQFSGAGMLSQPDAKSVDMGINMLLAGLAMQLVFFAIFTCLVLYMHISPKHGLVTRPGGRQIFFCLYASIALLFIRNTYRVVEFAQGWTGFLAVHEGYFYGFDTALVFLCILVLTVLHPGYLLPKMAQGLPTSTPGAVALVAPSFDPNAHPAKAPMQGVQIAVQPV</sequence>
<name>A0AAW1Q8E7_9CHLO</name>
<evidence type="ECO:0000313" key="6">
    <source>
        <dbReference type="EMBL" id="KAK9817697.1"/>
    </source>
</evidence>
<feature type="transmembrane region" description="Helical" evidence="5">
    <location>
        <begin position="148"/>
        <end position="168"/>
    </location>
</feature>
<feature type="transmembrane region" description="Helical" evidence="5">
    <location>
        <begin position="37"/>
        <end position="60"/>
    </location>
</feature>
<comment type="caution">
    <text evidence="6">The sequence shown here is derived from an EMBL/GenBank/DDBJ whole genome shotgun (WGS) entry which is preliminary data.</text>
</comment>
<evidence type="ECO:0000313" key="7">
    <source>
        <dbReference type="Proteomes" id="UP001489004"/>
    </source>
</evidence>
<protein>
    <submittedName>
        <fullName evidence="6">Uncharacterized protein</fullName>
    </submittedName>
</protein>
<dbReference type="EMBL" id="JALJOR010000004">
    <property type="protein sequence ID" value="KAK9817697.1"/>
    <property type="molecule type" value="Genomic_DNA"/>
</dbReference>
<dbReference type="GO" id="GO:0016020">
    <property type="term" value="C:membrane"/>
    <property type="evidence" value="ECO:0007669"/>
    <property type="project" value="UniProtKB-SubCell"/>
</dbReference>
<dbReference type="Pfam" id="PF04479">
    <property type="entry name" value="RTA1"/>
    <property type="match status" value="1"/>
</dbReference>
<dbReference type="Proteomes" id="UP001489004">
    <property type="component" value="Unassembled WGS sequence"/>
</dbReference>
<keyword evidence="4 5" id="KW-0472">Membrane</keyword>
<feature type="transmembrane region" description="Helical" evidence="5">
    <location>
        <begin position="72"/>
        <end position="98"/>
    </location>
</feature>
<organism evidence="6 7">
    <name type="scientific">[Myrmecia] bisecta</name>
    <dbReference type="NCBI Taxonomy" id="41462"/>
    <lineage>
        <taxon>Eukaryota</taxon>
        <taxon>Viridiplantae</taxon>
        <taxon>Chlorophyta</taxon>
        <taxon>core chlorophytes</taxon>
        <taxon>Trebouxiophyceae</taxon>
        <taxon>Trebouxiales</taxon>
        <taxon>Trebouxiaceae</taxon>
        <taxon>Myrmecia</taxon>
    </lineage>
</organism>
<comment type="subcellular location">
    <subcellularLocation>
        <location evidence="1">Membrane</location>
        <topology evidence="1">Multi-pass membrane protein</topology>
    </subcellularLocation>
</comment>
<evidence type="ECO:0000256" key="4">
    <source>
        <dbReference type="ARBA" id="ARBA00023136"/>
    </source>
</evidence>
<dbReference type="AlphaFoldDB" id="A0AAW1Q8E7"/>
<dbReference type="PANTHER" id="PTHR31465:SF1">
    <property type="entry name" value="PROTEIN RTA1-RELATED"/>
    <property type="match status" value="1"/>
</dbReference>
<evidence type="ECO:0000256" key="5">
    <source>
        <dbReference type="SAM" id="Phobius"/>
    </source>
</evidence>
<keyword evidence="3 5" id="KW-1133">Transmembrane helix</keyword>
<evidence type="ECO:0000256" key="2">
    <source>
        <dbReference type="ARBA" id="ARBA00022692"/>
    </source>
</evidence>
<reference evidence="6 7" key="1">
    <citation type="journal article" date="2024" name="Nat. Commun.">
        <title>Phylogenomics reveals the evolutionary origins of lichenization in chlorophyte algae.</title>
        <authorList>
            <person name="Puginier C."/>
            <person name="Libourel C."/>
            <person name="Otte J."/>
            <person name="Skaloud P."/>
            <person name="Haon M."/>
            <person name="Grisel S."/>
            <person name="Petersen M."/>
            <person name="Berrin J.G."/>
            <person name="Delaux P.M."/>
            <person name="Dal Grande F."/>
            <person name="Keller J."/>
        </authorList>
    </citation>
    <scope>NUCLEOTIDE SEQUENCE [LARGE SCALE GENOMIC DNA]</scope>
    <source>
        <strain evidence="6 7">SAG 2043</strain>
    </source>
</reference>
<evidence type="ECO:0000256" key="3">
    <source>
        <dbReference type="ARBA" id="ARBA00022989"/>
    </source>
</evidence>
<dbReference type="PANTHER" id="PTHR31465">
    <property type="entry name" value="PROTEIN RTA1-RELATED"/>
    <property type="match status" value="1"/>
</dbReference>
<gene>
    <name evidence="6" type="ORF">WJX72_000819</name>
</gene>
<dbReference type="InterPro" id="IPR007568">
    <property type="entry name" value="RTA1"/>
</dbReference>
<keyword evidence="7" id="KW-1185">Reference proteome</keyword>
<feature type="transmembrane region" description="Helical" evidence="5">
    <location>
        <begin position="110"/>
        <end position="127"/>
    </location>
</feature>
<evidence type="ECO:0000256" key="1">
    <source>
        <dbReference type="ARBA" id="ARBA00004141"/>
    </source>
</evidence>
<accession>A0AAW1Q8E7</accession>